<sequence length="192" mass="21119">MNFKRAMVILVSLLFIPNLVFAISASELVAEINAERASRGLSVLLEDSRLDKAGENKSRALRDRGLLEHTKTAEGVPWSYVAETGYEYSSAGENLAVAVDGDFNVLEDWLQSSAHRENVLNKNYVNIGVGITKGAFGGTSAEYVVAYFATPKQSDNLHKSEISGNTDTRIEIMKRLITLLTELINQILANRV</sequence>
<proteinExistence type="predicted"/>
<dbReference type="AlphaFoldDB" id="A0A1G2U2N0"/>
<dbReference type="CDD" id="cd05379">
    <property type="entry name" value="CAP_bacterial"/>
    <property type="match status" value="1"/>
</dbReference>
<evidence type="ECO:0000313" key="2">
    <source>
        <dbReference type="EMBL" id="OHB03776.1"/>
    </source>
</evidence>
<reference evidence="2 3" key="1">
    <citation type="journal article" date="2016" name="Nat. Commun.">
        <title>Thousands of microbial genomes shed light on interconnected biogeochemical processes in an aquifer system.</title>
        <authorList>
            <person name="Anantharaman K."/>
            <person name="Brown C.T."/>
            <person name="Hug L.A."/>
            <person name="Sharon I."/>
            <person name="Castelle C.J."/>
            <person name="Probst A.J."/>
            <person name="Thomas B.C."/>
            <person name="Singh A."/>
            <person name="Wilkins M.J."/>
            <person name="Karaoz U."/>
            <person name="Brodie E.L."/>
            <person name="Williams K.H."/>
            <person name="Hubbard S.S."/>
            <person name="Banfield J.F."/>
        </authorList>
    </citation>
    <scope>NUCLEOTIDE SEQUENCE [LARGE SCALE GENOMIC DNA]</scope>
</reference>
<dbReference type="EMBL" id="MHWD01000016">
    <property type="protein sequence ID" value="OHB03776.1"/>
    <property type="molecule type" value="Genomic_DNA"/>
</dbReference>
<feature type="domain" description="SCP" evidence="1">
    <location>
        <begin position="30"/>
        <end position="148"/>
    </location>
</feature>
<dbReference type="Gene3D" id="3.40.33.10">
    <property type="entry name" value="CAP"/>
    <property type="match status" value="1"/>
</dbReference>
<evidence type="ECO:0000313" key="3">
    <source>
        <dbReference type="Proteomes" id="UP000179283"/>
    </source>
</evidence>
<dbReference type="Pfam" id="PF00188">
    <property type="entry name" value="CAP"/>
    <property type="match status" value="1"/>
</dbReference>
<dbReference type="PANTHER" id="PTHR31157">
    <property type="entry name" value="SCP DOMAIN-CONTAINING PROTEIN"/>
    <property type="match status" value="1"/>
</dbReference>
<dbReference type="SUPFAM" id="SSF55797">
    <property type="entry name" value="PR-1-like"/>
    <property type="match status" value="1"/>
</dbReference>
<dbReference type="PANTHER" id="PTHR31157:SF1">
    <property type="entry name" value="SCP DOMAIN-CONTAINING PROTEIN"/>
    <property type="match status" value="1"/>
</dbReference>
<evidence type="ECO:0000259" key="1">
    <source>
        <dbReference type="Pfam" id="PF00188"/>
    </source>
</evidence>
<dbReference type="InterPro" id="IPR035940">
    <property type="entry name" value="CAP_sf"/>
</dbReference>
<comment type="caution">
    <text evidence="2">The sequence shown here is derived from an EMBL/GenBank/DDBJ whole genome shotgun (WGS) entry which is preliminary data.</text>
</comment>
<protein>
    <recommendedName>
        <fullName evidence="1">SCP domain-containing protein</fullName>
    </recommendedName>
</protein>
<dbReference type="InterPro" id="IPR014044">
    <property type="entry name" value="CAP_dom"/>
</dbReference>
<organism evidence="2 3">
    <name type="scientific">Candidatus Zambryskibacteria bacterium RIFCSPLOWO2_01_FULL_43_17</name>
    <dbReference type="NCBI Taxonomy" id="1802760"/>
    <lineage>
        <taxon>Bacteria</taxon>
        <taxon>Candidatus Zambryskiibacteriota</taxon>
    </lineage>
</organism>
<gene>
    <name evidence="2" type="ORF">A2920_01850</name>
</gene>
<name>A0A1G2U2N0_9BACT</name>
<dbReference type="Proteomes" id="UP000179283">
    <property type="component" value="Unassembled WGS sequence"/>
</dbReference>
<accession>A0A1G2U2N0</accession>